<proteinExistence type="predicted"/>
<protein>
    <submittedName>
        <fullName evidence="1">Uncharacterized protein</fullName>
    </submittedName>
</protein>
<reference evidence="1" key="1">
    <citation type="submission" date="2021-08" db="EMBL/GenBank/DDBJ databases">
        <title>The first chromosome-level gecko genome reveals the dynamic sex chromosomes of Neotropical dwarf geckos (Sphaerodactylidae: Sphaerodactylus).</title>
        <authorList>
            <person name="Pinto B.J."/>
            <person name="Keating S.E."/>
            <person name="Gamble T."/>
        </authorList>
    </citation>
    <scope>NUCLEOTIDE SEQUENCE</scope>
    <source>
        <strain evidence="1">TG3544</strain>
    </source>
</reference>
<dbReference type="EMBL" id="CM037619">
    <property type="protein sequence ID" value="KAH8008277.1"/>
    <property type="molecule type" value="Genomic_DNA"/>
</dbReference>
<evidence type="ECO:0000313" key="1">
    <source>
        <dbReference type="EMBL" id="KAH8008277.1"/>
    </source>
</evidence>
<accession>A0ACB8FSK4</accession>
<sequence>MGGSNSTPEAKHGYNEMTTDRKKELLSETHHDFSILEKTTLDIAVTGMSYAGKSSLINALRGLSDFDEGAAQIDAIQVMEDPQGYPHPQFPNVTLWDLPGNETREFSVEKYLERVNYSRYDFFILVASERFTLHDIQLSCAIQKMGKRVYYVRSKIDYCMYNIIKKPDFEVILQNIRKYCLRNLVQAGISSPEIFLVSSWYRNMYDFPLLQRTLENKMEDFERRALRSEKEKHERSTATPGISGICVFLSEASLKTDLAKLKEATAQSLEKVANEIRQELTVFKKAKLDIAITGVSGAGKSSLVNALRNMTDYEEGSAETGVIETTMDVRGYPHPLFPNVTLWDLPGIGTLEFKPEDYLKKVNFSQYDFFIIVASARFSENDVLLAQEIKKMQKKYYYVRSKMDLCMDSERRRPNFNENKVIEKIKTYCCENLRMAGELSPRVFLISRWHLNMYDFPLFQETLEKELDGLKKHALILALPVFSREILEKKTTAMEALIWEVAIMSYILGIFPVPGLSLACDLVTLVGTLLHFYKVFGLDEESLHRAAKQFNKDYEVLKSAIKKSPMSSKITPEFVIGLLTKSILCRTLTVFEHVFDCVLELESLAGGVSSFVTTFCMLKSFLKDIVEDAESVRAKVAEP</sequence>
<organism evidence="1 2">
    <name type="scientific">Sphaerodactylus townsendi</name>
    <dbReference type="NCBI Taxonomy" id="933632"/>
    <lineage>
        <taxon>Eukaryota</taxon>
        <taxon>Metazoa</taxon>
        <taxon>Chordata</taxon>
        <taxon>Craniata</taxon>
        <taxon>Vertebrata</taxon>
        <taxon>Euteleostomi</taxon>
        <taxon>Lepidosauria</taxon>
        <taxon>Squamata</taxon>
        <taxon>Bifurcata</taxon>
        <taxon>Gekkota</taxon>
        <taxon>Sphaerodactylidae</taxon>
        <taxon>Sphaerodactylus</taxon>
    </lineage>
</organism>
<keyword evidence="2" id="KW-1185">Reference proteome</keyword>
<name>A0ACB8FSK4_9SAUR</name>
<evidence type="ECO:0000313" key="2">
    <source>
        <dbReference type="Proteomes" id="UP000827872"/>
    </source>
</evidence>
<comment type="caution">
    <text evidence="1">The sequence shown here is derived from an EMBL/GenBank/DDBJ whole genome shotgun (WGS) entry which is preliminary data.</text>
</comment>
<gene>
    <name evidence="1" type="ORF">K3G42_028653</name>
</gene>
<dbReference type="Proteomes" id="UP000827872">
    <property type="component" value="Linkage Group LG06"/>
</dbReference>